<evidence type="ECO:0000256" key="1">
    <source>
        <dbReference type="SAM" id="Phobius"/>
    </source>
</evidence>
<proteinExistence type="predicted"/>
<sequence>MIDYYEVKMQSLNAYLLLVCCISVHSSHAFFGLSINGYYAPSSTIATSCSNTVTAYNSLRSAISSLRNEPYVSLNLRIVSDSFFVSYDGLGSRMQNVFAFIQNAANNKTATTDNLFVQINNSISSALDFIATNNRTEWEKILDPSLLQDFTTTNASLRNISQILNEDIYPKLISIGQGSVTPSTVAASIPQTVLNSFTTAIDQLRQTEQTTVLPSVRTAVSALQTSNQRFDAYISKMLSSYATLDTSLSQCWTSTTSLPDTFTTTTNRLYAPVNTSVNTFIKAINSYTDLYLGSSASDNTAAVNFLASSYFNNASSQTSMVVTKLDQFRSQYSEQVLSTTSVMLTKGFEVMQSVAMSVIQQTKLPSCAGQLTQSFIDRYSALLSSLQNCFTGGNFDLNPPLQTQMSVASNIQADILYYLTILNGLLTGVTDGSTATARIAADSRVTAFFSQSAGIIRTFSQQLVNMFVQLNADYNLIVGRSSYCLASKAAEATSMVDDFGSAFQLCLES</sequence>
<name>A0ABM1ZIC4_AEDAL</name>
<protein>
    <submittedName>
        <fullName evidence="2">Uncharacterized protein</fullName>
    </submittedName>
</protein>
<dbReference type="Proteomes" id="UP000069940">
    <property type="component" value="Unassembled WGS sequence"/>
</dbReference>
<dbReference type="RefSeq" id="XP_029713925.2">
    <property type="nucleotide sequence ID" value="XM_029858065.2"/>
</dbReference>
<accession>A0ABM1ZIC4</accession>
<keyword evidence="1" id="KW-0812">Transmembrane</keyword>
<keyword evidence="1" id="KW-0472">Membrane</keyword>
<dbReference type="EnsemblMetazoa" id="AALFPA23_018769.R27580">
    <property type="protein sequence ID" value="AALFPA23_018769.P27580"/>
    <property type="gene ID" value="AALFPA23_018769"/>
</dbReference>
<feature type="transmembrane region" description="Helical" evidence="1">
    <location>
        <begin position="12"/>
        <end position="39"/>
    </location>
</feature>
<reference evidence="3" key="1">
    <citation type="journal article" date="2015" name="Proc. Natl. Acad. Sci. U.S.A.">
        <title>Genome sequence of the Asian Tiger mosquito, Aedes albopictus, reveals insights into its biology, genetics, and evolution.</title>
        <authorList>
            <person name="Chen X.G."/>
            <person name="Jiang X."/>
            <person name="Gu J."/>
            <person name="Xu M."/>
            <person name="Wu Y."/>
            <person name="Deng Y."/>
            <person name="Zhang C."/>
            <person name="Bonizzoni M."/>
            <person name="Dermauw W."/>
            <person name="Vontas J."/>
            <person name="Armbruster P."/>
            <person name="Huang X."/>
            <person name="Yang Y."/>
            <person name="Zhang H."/>
            <person name="He W."/>
            <person name="Peng H."/>
            <person name="Liu Y."/>
            <person name="Wu K."/>
            <person name="Chen J."/>
            <person name="Lirakis M."/>
            <person name="Topalis P."/>
            <person name="Van Leeuwen T."/>
            <person name="Hall A.B."/>
            <person name="Jiang X."/>
            <person name="Thorpe C."/>
            <person name="Mueller R.L."/>
            <person name="Sun C."/>
            <person name="Waterhouse R.M."/>
            <person name="Yan G."/>
            <person name="Tu Z.J."/>
            <person name="Fang X."/>
            <person name="James A.A."/>
        </authorList>
    </citation>
    <scope>NUCLEOTIDE SEQUENCE [LARGE SCALE GENOMIC DNA]</scope>
    <source>
        <strain evidence="3">Foshan</strain>
    </source>
</reference>
<organism evidence="2 3">
    <name type="scientific">Aedes albopictus</name>
    <name type="common">Asian tiger mosquito</name>
    <name type="synonym">Stegomyia albopicta</name>
    <dbReference type="NCBI Taxonomy" id="7160"/>
    <lineage>
        <taxon>Eukaryota</taxon>
        <taxon>Metazoa</taxon>
        <taxon>Ecdysozoa</taxon>
        <taxon>Arthropoda</taxon>
        <taxon>Hexapoda</taxon>
        <taxon>Insecta</taxon>
        <taxon>Pterygota</taxon>
        <taxon>Neoptera</taxon>
        <taxon>Endopterygota</taxon>
        <taxon>Diptera</taxon>
        <taxon>Nematocera</taxon>
        <taxon>Culicoidea</taxon>
        <taxon>Culicidae</taxon>
        <taxon>Culicinae</taxon>
        <taxon>Aedini</taxon>
        <taxon>Aedes</taxon>
        <taxon>Stegomyia</taxon>
    </lineage>
</organism>
<keyword evidence="3" id="KW-1185">Reference proteome</keyword>
<keyword evidence="1" id="KW-1133">Transmembrane helix</keyword>
<evidence type="ECO:0000313" key="3">
    <source>
        <dbReference type="Proteomes" id="UP000069940"/>
    </source>
</evidence>
<reference evidence="2" key="2">
    <citation type="submission" date="2025-05" db="UniProtKB">
        <authorList>
            <consortium name="EnsemblMetazoa"/>
        </authorList>
    </citation>
    <scope>IDENTIFICATION</scope>
    <source>
        <strain evidence="2">Foshan</strain>
    </source>
</reference>
<dbReference type="GeneID" id="115258059"/>
<evidence type="ECO:0000313" key="2">
    <source>
        <dbReference type="EnsemblMetazoa" id="AALFPA23_018769.P27580"/>
    </source>
</evidence>